<evidence type="ECO:0000313" key="3">
    <source>
        <dbReference type="Proteomes" id="UP000274661"/>
    </source>
</evidence>
<keyword evidence="1" id="KW-1133">Transmembrane helix</keyword>
<sequence length="105" mass="11758">MFVILFGVVAALLAIAVPKTRYLSSLWLLIVSTGGPWLVWDFARKLYTAAMEGYFDTDLYGRAHRDSERSLFRNNVIAHIALLPVFTSGVVLIWLNALDAVQMAQ</sequence>
<keyword evidence="3" id="KW-1185">Reference proteome</keyword>
<gene>
    <name evidence="2" type="ORF">HMF7854_10310</name>
</gene>
<protein>
    <submittedName>
        <fullName evidence="2">Uncharacterized protein</fullName>
    </submittedName>
</protein>
<organism evidence="2 3">
    <name type="scientific">Sphingomonas ginkgonis</name>
    <dbReference type="NCBI Taxonomy" id="2315330"/>
    <lineage>
        <taxon>Bacteria</taxon>
        <taxon>Pseudomonadati</taxon>
        <taxon>Pseudomonadota</taxon>
        <taxon>Alphaproteobacteria</taxon>
        <taxon>Sphingomonadales</taxon>
        <taxon>Sphingomonadaceae</taxon>
        <taxon>Sphingomonas</taxon>
    </lineage>
</organism>
<comment type="caution">
    <text evidence="2">The sequence shown here is derived from an EMBL/GenBank/DDBJ whole genome shotgun (WGS) entry which is preliminary data.</text>
</comment>
<evidence type="ECO:0000256" key="1">
    <source>
        <dbReference type="SAM" id="Phobius"/>
    </source>
</evidence>
<dbReference type="Proteomes" id="UP000274661">
    <property type="component" value="Unassembled WGS sequence"/>
</dbReference>
<reference evidence="2 3" key="1">
    <citation type="submission" date="2018-12" db="EMBL/GenBank/DDBJ databases">
        <title>Sphingomonas sp. HMF7854 Genome sequencing and assembly.</title>
        <authorList>
            <person name="Cha I."/>
            <person name="Kang H."/>
            <person name="Kim H."/>
            <person name="Kang J."/>
            <person name="Joh K."/>
        </authorList>
    </citation>
    <scope>NUCLEOTIDE SEQUENCE [LARGE SCALE GENOMIC DNA]</scope>
    <source>
        <strain evidence="2 3">HMF7854</strain>
    </source>
</reference>
<dbReference type="RefSeq" id="WP_126719015.1">
    <property type="nucleotide sequence ID" value="NZ_RWJF01000001.1"/>
</dbReference>
<dbReference type="EMBL" id="RWJF01000001">
    <property type="protein sequence ID" value="RST31185.1"/>
    <property type="molecule type" value="Genomic_DNA"/>
</dbReference>
<feature type="transmembrane region" description="Helical" evidence="1">
    <location>
        <begin position="76"/>
        <end position="95"/>
    </location>
</feature>
<proteinExistence type="predicted"/>
<keyword evidence="1" id="KW-0472">Membrane</keyword>
<accession>A0A3R9Y6G1</accession>
<evidence type="ECO:0000313" key="2">
    <source>
        <dbReference type="EMBL" id="RST31185.1"/>
    </source>
</evidence>
<keyword evidence="1" id="KW-0812">Transmembrane</keyword>
<dbReference type="AlphaFoldDB" id="A0A3R9Y6G1"/>
<name>A0A3R9Y6G1_9SPHN</name>